<protein>
    <submittedName>
        <fullName evidence="3">Uncharacterized protein</fullName>
    </submittedName>
</protein>
<dbReference type="InterPro" id="IPR051161">
    <property type="entry name" value="Mannose-6P_isomerase_type2"/>
</dbReference>
<dbReference type="AlphaFoldDB" id="A0A2G9ZLW9"/>
<dbReference type="InterPro" id="IPR005835">
    <property type="entry name" value="NTP_transferase_dom"/>
</dbReference>
<evidence type="ECO:0000313" key="3">
    <source>
        <dbReference type="EMBL" id="PIP34157.1"/>
    </source>
</evidence>
<feature type="domain" description="Nucleotidyl transferase" evidence="1">
    <location>
        <begin position="4"/>
        <end position="270"/>
    </location>
</feature>
<evidence type="ECO:0000259" key="1">
    <source>
        <dbReference type="Pfam" id="PF00483"/>
    </source>
</evidence>
<dbReference type="Pfam" id="PF00483">
    <property type="entry name" value="NTP_transferase"/>
    <property type="match status" value="1"/>
</dbReference>
<evidence type="ECO:0000259" key="2">
    <source>
        <dbReference type="Pfam" id="PF22640"/>
    </source>
</evidence>
<dbReference type="EMBL" id="PCSD01000007">
    <property type="protein sequence ID" value="PIP34157.1"/>
    <property type="molecule type" value="Genomic_DNA"/>
</dbReference>
<dbReference type="GO" id="GO:0009298">
    <property type="term" value="P:GDP-mannose biosynthetic process"/>
    <property type="evidence" value="ECO:0007669"/>
    <property type="project" value="TreeGrafter"/>
</dbReference>
<evidence type="ECO:0000313" key="4">
    <source>
        <dbReference type="Proteomes" id="UP000230729"/>
    </source>
</evidence>
<sequence>MKLVIFAGGIGTRLWPLSRESAPKQFDRLFFGQSTLEMAVSRVRSVFGWADIFIQTVPAYEKIVREQIPDLPLENIILEPARRNLGPAVCLTGLELKKKGISGPLAILWADHLMDRPAEFTAALLAGEELIQKKPDRFVFLAEKPRFANNNLGWVTCGPRIGNNGHFDFFRFAGWHYKPTPEKCSALLAGGDSFWNPGYFITDLDFLLDEYRRLAPEIYEKVSQNDYENALAIHFDRAIIEKVDLDSALVIKTDMGWSDPGTLYALKEALAPDPSANVVQGEVFTYETKDCLIHNQEQEKLVAAVGLDGLIVVNTKDALLVAAKDQVVLITDMLKKMKAEGKEKYS</sequence>
<dbReference type="SUPFAM" id="SSF53448">
    <property type="entry name" value="Nucleotide-diphospho-sugar transferases"/>
    <property type="match status" value="1"/>
</dbReference>
<dbReference type="SUPFAM" id="SSF159283">
    <property type="entry name" value="Guanosine diphospho-D-mannose pyrophosphorylase/mannose-6-phosphate isomerase linker domain"/>
    <property type="match status" value="1"/>
</dbReference>
<dbReference type="PANTHER" id="PTHR46390">
    <property type="entry name" value="MANNOSE-1-PHOSPHATE GUANYLYLTRANSFERASE"/>
    <property type="match status" value="1"/>
</dbReference>
<organism evidence="3 4">
    <name type="scientific">Candidatus Falkowbacteria bacterium CG23_combo_of_CG06-09_8_20_14_all_49_15</name>
    <dbReference type="NCBI Taxonomy" id="1974572"/>
    <lineage>
        <taxon>Bacteria</taxon>
        <taxon>Candidatus Falkowiibacteriota</taxon>
    </lineage>
</organism>
<dbReference type="Proteomes" id="UP000230729">
    <property type="component" value="Unassembled WGS sequence"/>
</dbReference>
<dbReference type="InterPro" id="IPR029044">
    <property type="entry name" value="Nucleotide-diphossugar_trans"/>
</dbReference>
<feature type="domain" description="MannoseP isomerase/GMP-like beta-helix" evidence="2">
    <location>
        <begin position="281"/>
        <end position="336"/>
    </location>
</feature>
<comment type="caution">
    <text evidence="3">The sequence shown here is derived from an EMBL/GenBank/DDBJ whole genome shotgun (WGS) entry which is preliminary data.</text>
</comment>
<dbReference type="GO" id="GO:0004475">
    <property type="term" value="F:mannose-1-phosphate guanylyltransferase (GTP) activity"/>
    <property type="evidence" value="ECO:0007669"/>
    <property type="project" value="TreeGrafter"/>
</dbReference>
<proteinExistence type="predicted"/>
<dbReference type="InterPro" id="IPR054566">
    <property type="entry name" value="ManC/GMP-like_b-helix"/>
</dbReference>
<name>A0A2G9ZLW9_9BACT</name>
<dbReference type="Gene3D" id="3.90.550.10">
    <property type="entry name" value="Spore Coat Polysaccharide Biosynthesis Protein SpsA, Chain A"/>
    <property type="match status" value="1"/>
</dbReference>
<gene>
    <name evidence="3" type="ORF">COX22_00425</name>
</gene>
<dbReference type="PANTHER" id="PTHR46390:SF1">
    <property type="entry name" value="MANNOSE-1-PHOSPHATE GUANYLYLTRANSFERASE"/>
    <property type="match status" value="1"/>
</dbReference>
<reference evidence="3 4" key="1">
    <citation type="submission" date="2017-09" db="EMBL/GenBank/DDBJ databases">
        <title>Depth-based differentiation of microbial function through sediment-hosted aquifers and enrichment of novel symbionts in the deep terrestrial subsurface.</title>
        <authorList>
            <person name="Probst A.J."/>
            <person name="Ladd B."/>
            <person name="Jarett J.K."/>
            <person name="Geller-Mcgrath D.E."/>
            <person name="Sieber C.M."/>
            <person name="Emerson J.B."/>
            <person name="Anantharaman K."/>
            <person name="Thomas B.C."/>
            <person name="Malmstrom R."/>
            <person name="Stieglmeier M."/>
            <person name="Klingl A."/>
            <person name="Woyke T."/>
            <person name="Ryan C.M."/>
            <person name="Banfield J.F."/>
        </authorList>
    </citation>
    <scope>NUCLEOTIDE SEQUENCE [LARGE SCALE GENOMIC DNA]</scope>
    <source>
        <strain evidence="3">CG23_combo_of_CG06-09_8_20_14_all_49_15</strain>
    </source>
</reference>
<dbReference type="Pfam" id="PF22640">
    <property type="entry name" value="ManC_GMP_beta-helix"/>
    <property type="match status" value="1"/>
</dbReference>
<accession>A0A2G9ZLW9</accession>